<dbReference type="Pfam" id="PF01653">
    <property type="entry name" value="DNA_ligase_aden"/>
    <property type="match status" value="1"/>
</dbReference>
<feature type="binding site" evidence="15">
    <location>
        <begin position="30"/>
        <end position="34"/>
    </location>
    <ligand>
        <name>NAD(+)</name>
        <dbReference type="ChEBI" id="CHEBI:57540"/>
    </ligand>
</feature>
<feature type="domain" description="BRCT" evidence="18">
    <location>
        <begin position="593"/>
        <end position="668"/>
    </location>
</feature>
<evidence type="ECO:0000256" key="1">
    <source>
        <dbReference type="ARBA" id="ARBA00004067"/>
    </source>
</evidence>
<dbReference type="GO" id="GO:0003677">
    <property type="term" value="F:DNA binding"/>
    <property type="evidence" value="ECO:0007669"/>
    <property type="project" value="InterPro"/>
</dbReference>
<evidence type="ECO:0000259" key="19">
    <source>
        <dbReference type="SMART" id="SM00532"/>
    </source>
</evidence>
<evidence type="ECO:0000256" key="13">
    <source>
        <dbReference type="ARBA" id="ARBA00034005"/>
    </source>
</evidence>
<gene>
    <name evidence="15 20" type="primary">ligA</name>
    <name evidence="20" type="ORF">KA717_34405</name>
</gene>
<keyword evidence="7 15" id="KW-0227">DNA damage</keyword>
<keyword evidence="6 15" id="KW-0479">Metal-binding</keyword>
<dbReference type="SUPFAM" id="SSF50249">
    <property type="entry name" value="Nucleic acid-binding proteins"/>
    <property type="match status" value="1"/>
</dbReference>
<dbReference type="Gene3D" id="3.30.470.30">
    <property type="entry name" value="DNA ligase/mRNA capping enzyme"/>
    <property type="match status" value="1"/>
</dbReference>
<dbReference type="Pfam" id="PF00533">
    <property type="entry name" value="BRCT"/>
    <property type="match status" value="1"/>
</dbReference>
<feature type="domain" description="Helix-hairpin-helix DNA-binding motif class 1" evidence="17">
    <location>
        <begin position="541"/>
        <end position="560"/>
    </location>
</feature>
<reference evidence="20" key="1">
    <citation type="submission" date="2021-04" db="EMBL/GenBank/DDBJ databases">
        <title>Genome sequence of Woronichinia naegeliana from Washington state freshwater lake bloom.</title>
        <authorList>
            <person name="Dreher T.W."/>
        </authorList>
    </citation>
    <scope>NUCLEOTIDE SEQUENCE</scope>
    <source>
        <strain evidence="20">WA131</strain>
    </source>
</reference>
<dbReference type="FunFam" id="3.30.470.30:FF:000001">
    <property type="entry name" value="DNA ligase"/>
    <property type="match status" value="1"/>
</dbReference>
<dbReference type="Gene3D" id="6.20.10.30">
    <property type="match status" value="1"/>
</dbReference>
<dbReference type="Gene3D" id="2.40.50.140">
    <property type="entry name" value="Nucleic acid-binding proteins"/>
    <property type="match status" value="1"/>
</dbReference>
<dbReference type="GO" id="GO:0003911">
    <property type="term" value="F:DNA ligase (NAD+) activity"/>
    <property type="evidence" value="ECO:0007669"/>
    <property type="project" value="UniProtKB-UniRule"/>
</dbReference>
<dbReference type="SUPFAM" id="SSF56091">
    <property type="entry name" value="DNA ligase/mRNA capping enzyme, catalytic domain"/>
    <property type="match status" value="1"/>
</dbReference>
<dbReference type="SUPFAM" id="SSF47781">
    <property type="entry name" value="RuvA domain 2-like"/>
    <property type="match status" value="1"/>
</dbReference>
<evidence type="ECO:0000256" key="16">
    <source>
        <dbReference type="RuleBase" id="RU000618"/>
    </source>
</evidence>
<comment type="catalytic activity">
    <reaction evidence="13 15 16">
        <text>NAD(+) + (deoxyribonucleotide)n-3'-hydroxyl + 5'-phospho-(deoxyribonucleotide)m = (deoxyribonucleotide)n+m + AMP + beta-nicotinamide D-nucleotide.</text>
        <dbReference type="EC" id="6.5.1.2"/>
    </reaction>
</comment>
<feature type="binding site" evidence="15">
    <location>
        <position position="288"/>
    </location>
    <ligand>
        <name>NAD(+)</name>
        <dbReference type="ChEBI" id="CHEBI:57540"/>
    </ligand>
</feature>
<dbReference type="SMART" id="SM00292">
    <property type="entry name" value="BRCT"/>
    <property type="match status" value="1"/>
</dbReference>
<feature type="domain" description="NAD-dependent DNA ligase N-terminal" evidence="19">
    <location>
        <begin position="1"/>
        <end position="445"/>
    </location>
</feature>
<dbReference type="PANTHER" id="PTHR23389">
    <property type="entry name" value="CHROMOSOME TRANSMISSION FIDELITY FACTOR 18"/>
    <property type="match status" value="1"/>
</dbReference>
<evidence type="ECO:0000256" key="11">
    <source>
        <dbReference type="ARBA" id="ARBA00023204"/>
    </source>
</evidence>
<evidence type="ECO:0000256" key="9">
    <source>
        <dbReference type="ARBA" id="ARBA00022842"/>
    </source>
</evidence>
<dbReference type="FunFam" id="2.40.50.140:FF:000012">
    <property type="entry name" value="DNA ligase"/>
    <property type="match status" value="1"/>
</dbReference>
<feature type="domain" description="Helix-hairpin-helix DNA-binding motif class 1" evidence="17">
    <location>
        <begin position="443"/>
        <end position="462"/>
    </location>
</feature>
<evidence type="ECO:0000256" key="2">
    <source>
        <dbReference type="ARBA" id="ARBA00012722"/>
    </source>
</evidence>
<dbReference type="InterPro" id="IPR001357">
    <property type="entry name" value="BRCT_dom"/>
</dbReference>
<dbReference type="Pfam" id="PF03119">
    <property type="entry name" value="DNA_ligase_ZBD"/>
    <property type="match status" value="1"/>
</dbReference>
<evidence type="ECO:0000256" key="7">
    <source>
        <dbReference type="ARBA" id="ARBA00022763"/>
    </source>
</evidence>
<dbReference type="InterPro" id="IPR033136">
    <property type="entry name" value="DNA_ligase_CS"/>
</dbReference>
<dbReference type="InterPro" id="IPR001679">
    <property type="entry name" value="DNA_ligase"/>
</dbReference>
<dbReference type="Gene3D" id="1.10.150.20">
    <property type="entry name" value="5' to 3' exonuclease, C-terminal subdomain"/>
    <property type="match status" value="2"/>
</dbReference>
<feature type="domain" description="Helix-hairpin-helix DNA-binding motif class 1" evidence="17">
    <location>
        <begin position="477"/>
        <end position="496"/>
    </location>
</feature>
<feature type="binding site" evidence="15">
    <location>
        <position position="424"/>
    </location>
    <ligand>
        <name>Zn(2+)</name>
        <dbReference type="ChEBI" id="CHEBI:29105"/>
    </ligand>
</feature>
<evidence type="ECO:0000256" key="6">
    <source>
        <dbReference type="ARBA" id="ARBA00022723"/>
    </source>
</evidence>
<accession>A0A977KY54</accession>
<keyword evidence="10 15" id="KW-0520">NAD</keyword>
<feature type="binding site" evidence="15">
    <location>
        <position position="409"/>
    </location>
    <ligand>
        <name>Zn(2+)</name>
        <dbReference type="ChEBI" id="CHEBI:29105"/>
    </ligand>
</feature>
<dbReference type="PROSITE" id="PS01055">
    <property type="entry name" value="DNA_LIGASE_N1"/>
    <property type="match status" value="1"/>
</dbReference>
<dbReference type="GO" id="GO:0006260">
    <property type="term" value="P:DNA replication"/>
    <property type="evidence" value="ECO:0007669"/>
    <property type="project" value="UniProtKB-KW"/>
</dbReference>
<dbReference type="Pfam" id="PF12826">
    <property type="entry name" value="HHH_2"/>
    <property type="match status" value="1"/>
</dbReference>
<keyword evidence="12 15" id="KW-0464">Manganese</keyword>
<dbReference type="SUPFAM" id="SSF52113">
    <property type="entry name" value="BRCT domain"/>
    <property type="match status" value="1"/>
</dbReference>
<evidence type="ECO:0000256" key="8">
    <source>
        <dbReference type="ARBA" id="ARBA00022833"/>
    </source>
</evidence>
<feature type="binding site" evidence="15">
    <location>
        <position position="134"/>
    </location>
    <ligand>
        <name>NAD(+)</name>
        <dbReference type="ChEBI" id="CHEBI:57540"/>
    </ligand>
</feature>
<dbReference type="Proteomes" id="UP001065613">
    <property type="component" value="Chromosome"/>
</dbReference>
<dbReference type="SMART" id="SM00278">
    <property type="entry name" value="HhH1"/>
    <property type="match status" value="3"/>
</dbReference>
<dbReference type="InterPro" id="IPR013839">
    <property type="entry name" value="DNAligase_adenylation"/>
</dbReference>
<dbReference type="Gene3D" id="3.40.50.10190">
    <property type="entry name" value="BRCT domain"/>
    <property type="match status" value="1"/>
</dbReference>
<dbReference type="InterPro" id="IPR041663">
    <property type="entry name" value="DisA/LigA_HHH"/>
</dbReference>
<keyword evidence="11 15" id="KW-0234">DNA repair</keyword>
<sequence>MNSDRLSQLRQQLQTASYAYYVLDAPIMEDSLYDQLYRELQTLEAQHPELITPDSPTQRVGERPASQFTSISHNIPLYSLENAFNVQELQQWQERWQRITPDVKQAEYVCELKIDGSAIALTYENGVLVRGVTRGDGTTGEEITQNIRTIRSIPLRLNLENPPARVEVRGEAFLPLNEFNRINQEREEKGESLFANPRNAAAGTLRQLDSKRVSQRRLQFFAYTLHLPDQEEQIHSQWEALEYLKKAGFAVNSHCQLCPDLAAVTEYFEDWEGARQRLPYMTDGVVVKLNQYTLQAELGFTQKFPRWAIALKYPAEEAPTIVREILVNVGRTGAVTPLAVMEPVQLAGTTVQRATLHNQDRIAELDIRLGDTVIIRKAGEIIPEVVRVMKELRPAQTEPYQMPSHCPECDSLLVRPAGESVIRCINQSCPAILRGSLIHWASRDALDIQGLGEKMVILLLNNKLVQSIDGLYGLDWQNLAELERMGKKSAQNLVNAIQDSKKQPWSRILYGLGIRYVGAVNAKILAESFPTVEQLAQASIPNLAAVYGIGEEIAQSVYDWFRNENNQGLVTRLQAIGFVLAQAQKSVEADSQNQVFAGKTFVLTGTLPSLKRQEAQALIEQAGGKITSSVSAKTDYILAGESAGSKLEKAQKLNITILSEEEFLEMLN</sequence>
<dbReference type="GO" id="GO:0006281">
    <property type="term" value="P:DNA repair"/>
    <property type="evidence" value="ECO:0007669"/>
    <property type="project" value="UniProtKB-KW"/>
</dbReference>
<dbReference type="Gene3D" id="1.10.287.610">
    <property type="entry name" value="Helix hairpin bin"/>
    <property type="match status" value="1"/>
</dbReference>
<evidence type="ECO:0000259" key="17">
    <source>
        <dbReference type="SMART" id="SM00278"/>
    </source>
</evidence>
<dbReference type="EC" id="6.5.1.2" evidence="2 15"/>
<keyword evidence="8 15" id="KW-0862">Zinc</keyword>
<dbReference type="GO" id="GO:0046872">
    <property type="term" value="F:metal ion binding"/>
    <property type="evidence" value="ECO:0007669"/>
    <property type="project" value="UniProtKB-KW"/>
</dbReference>
<dbReference type="CDD" id="cd00114">
    <property type="entry name" value="LIGANc"/>
    <property type="match status" value="1"/>
</dbReference>
<comment type="cofactor">
    <cofactor evidence="15">
        <name>Mg(2+)</name>
        <dbReference type="ChEBI" id="CHEBI:18420"/>
    </cofactor>
    <cofactor evidence="15">
        <name>Mn(2+)</name>
        <dbReference type="ChEBI" id="CHEBI:29035"/>
    </cofactor>
</comment>
<dbReference type="InterPro" id="IPR013840">
    <property type="entry name" value="DNAligase_N"/>
</dbReference>
<dbReference type="SMART" id="SM00532">
    <property type="entry name" value="LIGANc"/>
    <property type="match status" value="1"/>
</dbReference>
<feature type="binding site" evidence="15">
    <location>
        <position position="429"/>
    </location>
    <ligand>
        <name>Zn(2+)</name>
        <dbReference type="ChEBI" id="CHEBI:29105"/>
    </ligand>
</feature>
<evidence type="ECO:0000256" key="5">
    <source>
        <dbReference type="ARBA" id="ARBA00022705"/>
    </source>
</evidence>
<evidence type="ECO:0000256" key="3">
    <source>
        <dbReference type="ARBA" id="ARBA00013308"/>
    </source>
</evidence>
<keyword evidence="9 15" id="KW-0460">Magnesium</keyword>
<dbReference type="GO" id="GO:0005829">
    <property type="term" value="C:cytosol"/>
    <property type="evidence" value="ECO:0007669"/>
    <property type="project" value="TreeGrafter"/>
</dbReference>
<dbReference type="FunFam" id="1.10.287.610:FF:000002">
    <property type="entry name" value="DNA ligase"/>
    <property type="match status" value="1"/>
</dbReference>
<keyword evidence="4 15" id="KW-0436">Ligase</keyword>
<evidence type="ECO:0000256" key="15">
    <source>
        <dbReference type="HAMAP-Rule" id="MF_01588"/>
    </source>
</evidence>
<dbReference type="Pfam" id="PF22745">
    <property type="entry name" value="Nlig-Ia"/>
    <property type="match status" value="1"/>
</dbReference>
<evidence type="ECO:0000256" key="4">
    <source>
        <dbReference type="ARBA" id="ARBA00022598"/>
    </source>
</evidence>
<evidence type="ECO:0000256" key="14">
    <source>
        <dbReference type="ARBA" id="ARBA00060881"/>
    </source>
</evidence>
<proteinExistence type="inferred from homology"/>
<evidence type="ECO:0000256" key="10">
    <source>
        <dbReference type="ARBA" id="ARBA00023027"/>
    </source>
</evidence>
<dbReference type="FunFam" id="1.10.150.20:FF:000007">
    <property type="entry name" value="DNA ligase"/>
    <property type="match status" value="1"/>
</dbReference>
<dbReference type="InterPro" id="IPR012340">
    <property type="entry name" value="NA-bd_OB-fold"/>
</dbReference>
<dbReference type="NCBIfam" id="NF005932">
    <property type="entry name" value="PRK07956.1"/>
    <property type="match status" value="1"/>
</dbReference>
<dbReference type="KEGG" id="wna:KA717_34405"/>
<feature type="binding site" evidence="15">
    <location>
        <position position="406"/>
    </location>
    <ligand>
        <name>Zn(2+)</name>
        <dbReference type="ChEBI" id="CHEBI:29105"/>
    </ligand>
</feature>
<dbReference type="InterPro" id="IPR003583">
    <property type="entry name" value="Hlx-hairpin-Hlx_DNA-bd_motif"/>
</dbReference>
<dbReference type="InterPro" id="IPR004149">
    <property type="entry name" value="Znf_DNAligase_C4"/>
</dbReference>
<feature type="active site" description="N6-AMP-lysine intermediate" evidence="15">
    <location>
        <position position="113"/>
    </location>
</feature>
<comment type="similarity">
    <text evidence="14 15">Belongs to the NAD-dependent DNA ligase family. LigA subfamily.</text>
</comment>
<feature type="binding site" evidence="15">
    <location>
        <begin position="79"/>
        <end position="80"/>
    </location>
    <ligand>
        <name>NAD(+)</name>
        <dbReference type="ChEBI" id="CHEBI:57540"/>
    </ligand>
</feature>
<dbReference type="InterPro" id="IPR010994">
    <property type="entry name" value="RuvA_2-like"/>
</dbReference>
<dbReference type="EMBL" id="CP073041">
    <property type="protein sequence ID" value="UXE60555.1"/>
    <property type="molecule type" value="Genomic_DNA"/>
</dbReference>
<protein>
    <recommendedName>
        <fullName evidence="3 15">DNA ligase</fullName>
        <ecNumber evidence="2 15">6.5.1.2</ecNumber>
    </recommendedName>
    <alternativeName>
        <fullName evidence="15">Polydeoxyribonucleotide synthase [NAD(+)]</fullName>
    </alternativeName>
</protein>
<evidence type="ECO:0000259" key="18">
    <source>
        <dbReference type="SMART" id="SM00292"/>
    </source>
</evidence>
<dbReference type="InterPro" id="IPR018239">
    <property type="entry name" value="DNA_ligase_AS"/>
</dbReference>
<dbReference type="CDD" id="cd17748">
    <property type="entry name" value="BRCT_DNA_ligase_like"/>
    <property type="match status" value="1"/>
</dbReference>
<dbReference type="PANTHER" id="PTHR23389:SF9">
    <property type="entry name" value="DNA LIGASE"/>
    <property type="match status" value="1"/>
</dbReference>
<dbReference type="NCBIfam" id="TIGR00575">
    <property type="entry name" value="dnlj"/>
    <property type="match status" value="1"/>
</dbReference>
<keyword evidence="5 15" id="KW-0235">DNA replication</keyword>
<dbReference type="AlphaFoldDB" id="A0A977KY54"/>
<organism evidence="20">
    <name type="scientific">Woronichinia naegeliana WA131</name>
    <dbReference type="NCBI Taxonomy" id="2824559"/>
    <lineage>
        <taxon>Bacteria</taxon>
        <taxon>Bacillati</taxon>
        <taxon>Cyanobacteriota</taxon>
        <taxon>Cyanophyceae</taxon>
        <taxon>Synechococcales</taxon>
        <taxon>Coelosphaeriaceae</taxon>
        <taxon>Woronichinia</taxon>
    </lineage>
</organism>
<name>A0A977KY54_9CYAN</name>
<dbReference type="PROSITE" id="PS01056">
    <property type="entry name" value="DNA_LIGASE_N2"/>
    <property type="match status" value="1"/>
</dbReference>
<dbReference type="InterPro" id="IPR004150">
    <property type="entry name" value="NAD_DNA_ligase_OB"/>
</dbReference>
<dbReference type="Pfam" id="PF03120">
    <property type="entry name" value="OB_DNA_ligase"/>
    <property type="match status" value="1"/>
</dbReference>
<comment type="function">
    <text evidence="1 15">DNA ligase that catalyzes the formation of phosphodiester linkages between 5'-phosphoryl and 3'-hydroxyl groups in double-stranded DNA using NAD as a coenzyme and as the energy source for the reaction. It is essential for DNA replication and repair of damaged DNA.</text>
</comment>
<feature type="binding site" evidence="15">
    <location>
        <position position="171"/>
    </location>
    <ligand>
        <name>NAD(+)</name>
        <dbReference type="ChEBI" id="CHEBI:57540"/>
    </ligand>
</feature>
<feature type="binding site" evidence="15">
    <location>
        <position position="312"/>
    </location>
    <ligand>
        <name>NAD(+)</name>
        <dbReference type="ChEBI" id="CHEBI:57540"/>
    </ligand>
</feature>
<evidence type="ECO:0000256" key="12">
    <source>
        <dbReference type="ARBA" id="ARBA00023211"/>
    </source>
</evidence>
<dbReference type="InterPro" id="IPR036420">
    <property type="entry name" value="BRCT_dom_sf"/>
</dbReference>
<dbReference type="FunFam" id="1.10.150.20:FF:000006">
    <property type="entry name" value="DNA ligase"/>
    <property type="match status" value="1"/>
</dbReference>
<dbReference type="PIRSF" id="PIRSF001604">
    <property type="entry name" value="LigA"/>
    <property type="match status" value="1"/>
</dbReference>
<feature type="binding site" evidence="15">
    <location>
        <position position="111"/>
    </location>
    <ligand>
        <name>NAD(+)</name>
        <dbReference type="ChEBI" id="CHEBI:57540"/>
    </ligand>
</feature>
<evidence type="ECO:0000313" key="20">
    <source>
        <dbReference type="EMBL" id="UXE60555.1"/>
    </source>
</evidence>
<dbReference type="HAMAP" id="MF_01588">
    <property type="entry name" value="DNA_ligase_A"/>
    <property type="match status" value="1"/>
</dbReference>
<dbReference type="Pfam" id="PF14520">
    <property type="entry name" value="HHH_5"/>
    <property type="match status" value="1"/>
</dbReference>